<keyword evidence="15 21" id="KW-1015">Disulfide bond</keyword>
<evidence type="ECO:0000256" key="13">
    <source>
        <dbReference type="ARBA" id="ARBA00023033"/>
    </source>
</evidence>
<evidence type="ECO:0000256" key="6">
    <source>
        <dbReference type="ARBA" id="ARBA00022692"/>
    </source>
</evidence>
<keyword evidence="16" id="KW-0325">Glycoprotein</keyword>
<evidence type="ECO:0000256" key="20">
    <source>
        <dbReference type="PIRSR" id="PIRSR600720-2"/>
    </source>
</evidence>
<evidence type="ECO:0000256" key="11">
    <source>
        <dbReference type="ARBA" id="ARBA00023002"/>
    </source>
</evidence>
<accession>A0A9P0G9P3</accession>
<dbReference type="InterPro" id="IPR020611">
    <property type="entry name" value="Cu2_ascorb_mOase_CS-1"/>
</dbReference>
<feature type="signal peptide" evidence="22">
    <location>
        <begin position="1"/>
        <end position="24"/>
    </location>
</feature>
<evidence type="ECO:0000256" key="3">
    <source>
        <dbReference type="ARBA" id="ARBA00010676"/>
    </source>
</evidence>
<name>A0A9P0G9P3_9CUCU</name>
<dbReference type="GO" id="GO:0004504">
    <property type="term" value="F:peptidylglycine monooxygenase activity"/>
    <property type="evidence" value="ECO:0007669"/>
    <property type="project" value="UniProtKB-EC"/>
</dbReference>
<keyword evidence="10" id="KW-1133">Transmembrane helix</keyword>
<keyword evidence="9" id="KW-0862">Zinc</keyword>
<evidence type="ECO:0000256" key="22">
    <source>
        <dbReference type="SAM" id="SignalP"/>
    </source>
</evidence>
<dbReference type="GO" id="GO:0012505">
    <property type="term" value="C:endomembrane system"/>
    <property type="evidence" value="ECO:0007669"/>
    <property type="project" value="UniProtKB-SubCell"/>
</dbReference>
<feature type="binding site" evidence="20">
    <location>
        <position position="294"/>
    </location>
    <ligand>
        <name>Cu(2+)</name>
        <dbReference type="ChEBI" id="CHEBI:29036"/>
        <label>1</label>
        <note>catalytic</note>
    </ligand>
</feature>
<proteinExistence type="inferred from homology"/>
<keyword evidence="14" id="KW-0472">Membrane</keyword>
<feature type="binding site" evidence="20">
    <location>
        <position position="150"/>
    </location>
    <ligand>
        <name>Cu(2+)</name>
        <dbReference type="ChEBI" id="CHEBI:29036"/>
        <label>1</label>
        <note>catalytic</note>
    </ligand>
</feature>
<evidence type="ECO:0000256" key="15">
    <source>
        <dbReference type="ARBA" id="ARBA00023157"/>
    </source>
</evidence>
<evidence type="ECO:0000256" key="18">
    <source>
        <dbReference type="ARBA" id="ARBA00037847"/>
    </source>
</evidence>
<dbReference type="InterPro" id="IPR000720">
    <property type="entry name" value="PHM/PAL"/>
</dbReference>
<dbReference type="FunFam" id="2.60.120.310:FF:000005">
    <property type="entry name" value="Peptidylglycine alpha-hydroxylating monooxygenase"/>
    <property type="match status" value="1"/>
</dbReference>
<dbReference type="PANTHER" id="PTHR10680:SF14">
    <property type="entry name" value="PEPTIDYL-GLYCINE ALPHA-AMIDATING MONOOXYGENASE"/>
    <property type="match status" value="1"/>
</dbReference>
<evidence type="ECO:0000256" key="10">
    <source>
        <dbReference type="ARBA" id="ARBA00022989"/>
    </source>
</evidence>
<feature type="chain" id="PRO_5040305686" description="peptidylglycine monooxygenase" evidence="22">
    <location>
        <begin position="25"/>
        <end position="343"/>
    </location>
</feature>
<feature type="disulfide bond" evidence="21">
    <location>
        <begin position="273"/>
        <end position="295"/>
    </location>
</feature>
<dbReference type="InterPro" id="IPR036939">
    <property type="entry name" value="Cu2_ascorb_mOase_N_sf"/>
</dbReference>
<feature type="binding site" evidence="20">
    <location>
        <position position="73"/>
    </location>
    <ligand>
        <name>Cu(2+)</name>
        <dbReference type="ChEBI" id="CHEBI:29036"/>
        <label>1</label>
        <note>catalytic</note>
    </ligand>
</feature>
<keyword evidence="26" id="KW-1185">Reference proteome</keyword>
<keyword evidence="11" id="KW-0560">Oxidoreductase</keyword>
<comment type="cofactor">
    <cofactor evidence="20">
        <name>Cu(2+)</name>
        <dbReference type="ChEBI" id="CHEBI:29036"/>
    </cofactor>
    <text evidence="20">Binds 2 Cu(2+) ions per subunit.</text>
</comment>
<evidence type="ECO:0000256" key="14">
    <source>
        <dbReference type="ARBA" id="ARBA00023136"/>
    </source>
</evidence>
<dbReference type="InterPro" id="IPR014784">
    <property type="entry name" value="Cu2_ascorb_mOase-like_C"/>
</dbReference>
<dbReference type="PANTHER" id="PTHR10680">
    <property type="entry name" value="PEPTIDYL-GLYCINE ALPHA-AMIDATING MONOOXYGENASE"/>
    <property type="match status" value="1"/>
</dbReference>
<comment type="similarity">
    <text evidence="3">Belongs to the copper type II ascorbate-dependent monooxygenase family.</text>
</comment>
<keyword evidence="8 22" id="KW-0732">Signal</keyword>
<feature type="binding site" evidence="20">
    <location>
        <position position="219"/>
    </location>
    <ligand>
        <name>Cu(2+)</name>
        <dbReference type="ChEBI" id="CHEBI:29036"/>
        <label>1</label>
        <note>catalytic</note>
    </ligand>
</feature>
<dbReference type="InterPro" id="IPR008977">
    <property type="entry name" value="PHM/PNGase_F_dom_sf"/>
</dbReference>
<dbReference type="OrthoDB" id="10044505at2759"/>
<evidence type="ECO:0000256" key="19">
    <source>
        <dbReference type="ARBA" id="ARBA00048431"/>
    </source>
</evidence>
<evidence type="ECO:0000256" key="17">
    <source>
        <dbReference type="ARBA" id="ARBA00023329"/>
    </source>
</evidence>
<evidence type="ECO:0000256" key="8">
    <source>
        <dbReference type="ARBA" id="ARBA00022729"/>
    </source>
</evidence>
<dbReference type="EMBL" id="OV651826">
    <property type="protein sequence ID" value="CAH1103071.1"/>
    <property type="molecule type" value="Genomic_DNA"/>
</dbReference>
<evidence type="ECO:0000259" key="23">
    <source>
        <dbReference type="Pfam" id="PF01082"/>
    </source>
</evidence>
<feature type="domain" description="Copper type II ascorbate-dependent monooxygenase N-terminal" evidence="23">
    <location>
        <begin position="30"/>
        <end position="153"/>
    </location>
</feature>
<keyword evidence="12 20" id="KW-0186">Copper</keyword>
<dbReference type="GO" id="GO:0016020">
    <property type="term" value="C:membrane"/>
    <property type="evidence" value="ECO:0007669"/>
    <property type="project" value="InterPro"/>
</dbReference>
<keyword evidence="6" id="KW-0812">Transmembrane</keyword>
<evidence type="ECO:0000256" key="2">
    <source>
        <dbReference type="ARBA" id="ARBA00004613"/>
    </source>
</evidence>
<dbReference type="FunFam" id="2.60.120.230:FF:000002">
    <property type="entry name" value="Peptidyl-glycine alpha-amidating monooxygenase B"/>
    <property type="match status" value="1"/>
</dbReference>
<dbReference type="Gene3D" id="2.60.120.310">
    <property type="entry name" value="Copper type II, ascorbate-dependent monooxygenase, N-terminal domain"/>
    <property type="match status" value="1"/>
</dbReference>
<organism evidence="25 26">
    <name type="scientific">Psylliodes chrysocephalus</name>
    <dbReference type="NCBI Taxonomy" id="3402493"/>
    <lineage>
        <taxon>Eukaryota</taxon>
        <taxon>Metazoa</taxon>
        <taxon>Ecdysozoa</taxon>
        <taxon>Arthropoda</taxon>
        <taxon>Hexapoda</taxon>
        <taxon>Insecta</taxon>
        <taxon>Pterygota</taxon>
        <taxon>Neoptera</taxon>
        <taxon>Endopterygota</taxon>
        <taxon>Coleoptera</taxon>
        <taxon>Polyphaga</taxon>
        <taxon>Cucujiformia</taxon>
        <taxon>Chrysomeloidea</taxon>
        <taxon>Chrysomelidae</taxon>
        <taxon>Galerucinae</taxon>
        <taxon>Alticini</taxon>
        <taxon>Psylliodes</taxon>
    </lineage>
</organism>
<evidence type="ECO:0000256" key="7">
    <source>
        <dbReference type="ARBA" id="ARBA00022723"/>
    </source>
</evidence>
<dbReference type="PRINTS" id="PR00790">
    <property type="entry name" value="PAMONOXGNASE"/>
</dbReference>
<evidence type="ECO:0000256" key="4">
    <source>
        <dbReference type="ARBA" id="ARBA00012689"/>
    </source>
</evidence>
<dbReference type="InterPro" id="IPR000323">
    <property type="entry name" value="Cu2_ascorb_mOase_N"/>
</dbReference>
<dbReference type="Proteomes" id="UP001153636">
    <property type="component" value="Chromosome 14"/>
</dbReference>
<feature type="binding site" evidence="20">
    <location>
        <position position="72"/>
    </location>
    <ligand>
        <name>Cu(2+)</name>
        <dbReference type="ChEBI" id="CHEBI:29036"/>
        <label>1</label>
        <note>catalytic</note>
    </ligand>
</feature>
<dbReference type="Pfam" id="PF03712">
    <property type="entry name" value="Cu2_monoox_C"/>
    <property type="match status" value="1"/>
</dbReference>
<gene>
    <name evidence="25" type="ORF">PSYICH_LOCUS4235</name>
</gene>
<feature type="disulfide bond" evidence="21">
    <location>
        <begin position="46"/>
        <end position="91"/>
    </location>
</feature>
<dbReference type="Pfam" id="PF01082">
    <property type="entry name" value="Cu2_monooxygen"/>
    <property type="match status" value="1"/>
</dbReference>
<feature type="domain" description="Copper type II ascorbate-dependent monooxygenase C-terminal" evidence="24">
    <location>
        <begin position="177"/>
        <end position="326"/>
    </location>
</feature>
<dbReference type="PROSITE" id="PS00085">
    <property type="entry name" value="CU2_MONOOXYGENASE_2"/>
    <property type="match status" value="1"/>
</dbReference>
<evidence type="ECO:0000313" key="26">
    <source>
        <dbReference type="Proteomes" id="UP001153636"/>
    </source>
</evidence>
<dbReference type="GO" id="GO:0005507">
    <property type="term" value="F:copper ion binding"/>
    <property type="evidence" value="ECO:0007669"/>
    <property type="project" value="InterPro"/>
</dbReference>
<dbReference type="AlphaFoldDB" id="A0A9P0G9P3"/>
<evidence type="ECO:0000256" key="12">
    <source>
        <dbReference type="ARBA" id="ARBA00023008"/>
    </source>
</evidence>
<dbReference type="GO" id="GO:0031410">
    <property type="term" value="C:cytoplasmic vesicle"/>
    <property type="evidence" value="ECO:0007669"/>
    <property type="project" value="UniProtKB-SubCell"/>
</dbReference>
<dbReference type="PROSITE" id="PS00084">
    <property type="entry name" value="CU2_MONOOXYGENASE_1"/>
    <property type="match status" value="1"/>
</dbReference>
<protein>
    <recommendedName>
        <fullName evidence="4">peptidylglycine monooxygenase</fullName>
        <ecNumber evidence="4">1.14.17.3</ecNumber>
    </recommendedName>
</protein>
<dbReference type="GO" id="GO:0005576">
    <property type="term" value="C:extracellular region"/>
    <property type="evidence" value="ECO:0007669"/>
    <property type="project" value="UniProtKB-SubCell"/>
</dbReference>
<keyword evidence="17" id="KW-0968">Cytoplasmic vesicle</keyword>
<dbReference type="Gene3D" id="2.60.120.230">
    <property type="match status" value="1"/>
</dbReference>
<reference evidence="25" key="1">
    <citation type="submission" date="2022-01" db="EMBL/GenBank/DDBJ databases">
        <authorList>
            <person name="King R."/>
        </authorList>
    </citation>
    <scope>NUCLEOTIDE SEQUENCE</scope>
</reference>
<dbReference type="InterPro" id="IPR014783">
    <property type="entry name" value="Cu2_ascorb_mOase_CS-2"/>
</dbReference>
<keyword evidence="7 20" id="KW-0479">Metal-binding</keyword>
<sequence length="343" mass="38697">MASTHMLRLGVCFTLLLNFDLTCCEVKKFPLLMPDVYPDRDELYLCTPVRIVDEKSFYIVGFDPNATMNVAHHMLLFGCNTPGTTEEVWDCGEMAMSDKSSNLKKAIPCADGNHVLYAWARDAKTLELPEDVGFQVGKGTDIQYLVLQVHYSKGFEAGRTDNSGLFLMYTEQPQSKLAGVLLLGVGGLIPPKSQTHMETACQITEDKTIHPFAYRTHTHSLGKVVSGYNIKRDSEGVDHWSLIGKRDPLTPQMFYPVFDNSPITYGDRVAARCTMDSSKRNRVTQVGPTNNDEMCNFYIMYYVENDTPLQMKYCTTEGPPYYHWNNVYNDLNNIPDVEASSLD</sequence>
<evidence type="ECO:0000313" key="25">
    <source>
        <dbReference type="EMBL" id="CAH1103071.1"/>
    </source>
</evidence>
<keyword evidence="13" id="KW-0503">Monooxygenase</keyword>
<evidence type="ECO:0000256" key="9">
    <source>
        <dbReference type="ARBA" id="ARBA00022833"/>
    </source>
</evidence>
<dbReference type="SUPFAM" id="SSF49742">
    <property type="entry name" value="PHM/PNGase F"/>
    <property type="match status" value="2"/>
</dbReference>
<keyword evidence="5" id="KW-0964">Secreted</keyword>
<feature type="disulfide bond" evidence="21">
    <location>
        <begin position="201"/>
        <end position="314"/>
    </location>
</feature>
<evidence type="ECO:0000256" key="5">
    <source>
        <dbReference type="ARBA" id="ARBA00022525"/>
    </source>
</evidence>
<evidence type="ECO:0000256" key="21">
    <source>
        <dbReference type="PIRSR" id="PIRSR600720-3"/>
    </source>
</evidence>
<comment type="subcellular location">
    <subcellularLocation>
        <location evidence="1">Cytoplasmic vesicle</location>
    </subcellularLocation>
    <subcellularLocation>
        <location evidence="18">Endomembrane system</location>
        <topology evidence="18">Single-pass membrane protein</topology>
    </subcellularLocation>
    <subcellularLocation>
        <location evidence="2">Secreted</location>
    </subcellularLocation>
</comment>
<evidence type="ECO:0000256" key="1">
    <source>
        <dbReference type="ARBA" id="ARBA00004541"/>
    </source>
</evidence>
<dbReference type="InterPro" id="IPR024548">
    <property type="entry name" value="Cu2_monoox_C"/>
</dbReference>
<dbReference type="EC" id="1.14.17.3" evidence="4"/>
<feature type="binding site" evidence="20">
    <location>
        <position position="217"/>
    </location>
    <ligand>
        <name>Cu(2+)</name>
        <dbReference type="ChEBI" id="CHEBI:29036"/>
        <label>1</label>
        <note>catalytic</note>
    </ligand>
</feature>
<evidence type="ECO:0000256" key="16">
    <source>
        <dbReference type="ARBA" id="ARBA00023180"/>
    </source>
</evidence>
<comment type="catalytic activity">
    <reaction evidence="19">
        <text>a [peptide]-C-terminal glycine + 2 L-ascorbate + O2 = a [peptide]-C-terminal (2S)-2-hydroxyglycine + 2 monodehydro-L-ascorbate radical + H2O</text>
        <dbReference type="Rhea" id="RHEA:21452"/>
        <dbReference type="Rhea" id="RHEA-COMP:13486"/>
        <dbReference type="Rhea" id="RHEA-COMP:15321"/>
        <dbReference type="ChEBI" id="CHEBI:15377"/>
        <dbReference type="ChEBI" id="CHEBI:15379"/>
        <dbReference type="ChEBI" id="CHEBI:38290"/>
        <dbReference type="ChEBI" id="CHEBI:59513"/>
        <dbReference type="ChEBI" id="CHEBI:137000"/>
        <dbReference type="ChEBI" id="CHEBI:142768"/>
        <dbReference type="EC" id="1.14.17.3"/>
    </reaction>
</comment>
<evidence type="ECO:0000259" key="24">
    <source>
        <dbReference type="Pfam" id="PF03712"/>
    </source>
</evidence>
<dbReference type="GO" id="GO:0006518">
    <property type="term" value="P:peptide metabolic process"/>
    <property type="evidence" value="ECO:0007669"/>
    <property type="project" value="InterPro"/>
</dbReference>